<dbReference type="EMBL" id="CABEHT010000003">
    <property type="protein sequence ID" value="VTS31897.1"/>
    <property type="molecule type" value="Genomic_DNA"/>
</dbReference>
<dbReference type="InterPro" id="IPR010090">
    <property type="entry name" value="Phage_tape_meas"/>
</dbReference>
<dbReference type="NCBIfam" id="TIGR01760">
    <property type="entry name" value="tape_meas_TP901"/>
    <property type="match status" value="1"/>
</dbReference>
<dbReference type="AlphaFoldDB" id="A0A4V6L4L3"/>
<gene>
    <name evidence="1" type="ORF">NCTC5386_02197</name>
</gene>
<protein>
    <submittedName>
        <fullName evidence="1">Phage protein</fullName>
    </submittedName>
</protein>
<name>A0A4V6L4L3_9STRE</name>
<reference evidence="1 2" key="1">
    <citation type="submission" date="2019-05" db="EMBL/GenBank/DDBJ databases">
        <authorList>
            <consortium name="Pathogen Informatics"/>
        </authorList>
    </citation>
    <scope>NUCLEOTIDE SEQUENCE [LARGE SCALE GENOMIC DNA]</scope>
    <source>
        <strain evidence="1 2">NCTC5386</strain>
    </source>
</reference>
<evidence type="ECO:0000313" key="2">
    <source>
        <dbReference type="Proteomes" id="UP000394068"/>
    </source>
</evidence>
<organism evidence="1 2">
    <name type="scientific">Streptococcus pseudoporcinus</name>
    <dbReference type="NCBI Taxonomy" id="361101"/>
    <lineage>
        <taxon>Bacteria</taxon>
        <taxon>Bacillati</taxon>
        <taxon>Bacillota</taxon>
        <taxon>Bacilli</taxon>
        <taxon>Lactobacillales</taxon>
        <taxon>Streptococcaceae</taxon>
        <taxon>Streptococcus</taxon>
    </lineage>
</organism>
<dbReference type="Proteomes" id="UP000394068">
    <property type="component" value="Unassembled WGS sequence"/>
</dbReference>
<evidence type="ECO:0000313" key="1">
    <source>
        <dbReference type="EMBL" id="VTS31897.1"/>
    </source>
</evidence>
<accession>A0A4V6L4L3</accession>
<sequence>MSSADFAKAWKEKPITALQEFIKGLGDLDSKGESATKVLDELGLSGVRQSNMLKSLGLASKTLGNAINTSKAWSENTALTNEANKRYETTASKLKMLKNEITDAAIEFGGPLIDAMRSGLEAGKPYIKMLGDLAKQFSSLDKEQQQQIIKWGLVAAAAGPALTIFGKVSGVAGSVIKGLGAASQILANSLGLYRQWVKLLQL</sequence>
<proteinExistence type="predicted"/>